<name>A0A8H6YCN3_9AGAR</name>
<keyword evidence="2" id="KW-1185">Reference proteome</keyword>
<proteinExistence type="predicted"/>
<accession>A0A8H6YCN3</accession>
<dbReference type="AlphaFoldDB" id="A0A8H6YCN3"/>
<dbReference type="GO" id="GO:0016787">
    <property type="term" value="F:hydrolase activity"/>
    <property type="evidence" value="ECO:0007669"/>
    <property type="project" value="UniProtKB-KW"/>
</dbReference>
<evidence type="ECO:0000313" key="1">
    <source>
        <dbReference type="EMBL" id="KAF7358635.1"/>
    </source>
</evidence>
<dbReference type="InterPro" id="IPR029058">
    <property type="entry name" value="AB_hydrolase_fold"/>
</dbReference>
<gene>
    <name evidence="1" type="ORF">MSAN_01202200</name>
</gene>
<comment type="caution">
    <text evidence="1">The sequence shown here is derived from an EMBL/GenBank/DDBJ whole genome shotgun (WGS) entry which is preliminary data.</text>
</comment>
<dbReference type="Proteomes" id="UP000623467">
    <property type="component" value="Unassembled WGS sequence"/>
</dbReference>
<keyword evidence="1" id="KW-0378">Hydrolase</keyword>
<protein>
    <submittedName>
        <fullName evidence="1">AB hydrolase-1 domain-containing protein</fullName>
    </submittedName>
</protein>
<sequence>MRLYQEKGMRTLPTLEYPDKEGVTLKCTRKQETATYRGGLAGPIVYSLMKSAVQRFPTHFIDGSIHDRLPQAVKDEFLANAVGGVQNLASFTRVPNAGHLVVQTHPTALAKALLGVLTKECYKLLQAKL</sequence>
<dbReference type="Gene3D" id="3.40.50.1820">
    <property type="entry name" value="alpha/beta hydrolase"/>
    <property type="match status" value="1"/>
</dbReference>
<evidence type="ECO:0000313" key="2">
    <source>
        <dbReference type="Proteomes" id="UP000623467"/>
    </source>
</evidence>
<organism evidence="1 2">
    <name type="scientific">Mycena sanguinolenta</name>
    <dbReference type="NCBI Taxonomy" id="230812"/>
    <lineage>
        <taxon>Eukaryota</taxon>
        <taxon>Fungi</taxon>
        <taxon>Dikarya</taxon>
        <taxon>Basidiomycota</taxon>
        <taxon>Agaricomycotina</taxon>
        <taxon>Agaricomycetes</taxon>
        <taxon>Agaricomycetidae</taxon>
        <taxon>Agaricales</taxon>
        <taxon>Marasmiineae</taxon>
        <taxon>Mycenaceae</taxon>
        <taxon>Mycena</taxon>
    </lineage>
</organism>
<dbReference type="OrthoDB" id="94039at2759"/>
<dbReference type="EMBL" id="JACAZH010000009">
    <property type="protein sequence ID" value="KAF7358635.1"/>
    <property type="molecule type" value="Genomic_DNA"/>
</dbReference>
<reference evidence="1" key="1">
    <citation type="submission" date="2020-05" db="EMBL/GenBank/DDBJ databases">
        <title>Mycena genomes resolve the evolution of fungal bioluminescence.</title>
        <authorList>
            <person name="Tsai I.J."/>
        </authorList>
    </citation>
    <scope>NUCLEOTIDE SEQUENCE</scope>
    <source>
        <strain evidence="1">160909Yilan</strain>
    </source>
</reference>